<gene>
    <name evidence="3" type="ORF">FHX40_1298</name>
</gene>
<comment type="caution">
    <text evidence="3">The sequence shown here is derived from an EMBL/GenBank/DDBJ whole genome shotgun (WGS) entry which is preliminary data.</text>
</comment>
<evidence type="ECO:0000313" key="3">
    <source>
        <dbReference type="EMBL" id="TQM74618.1"/>
    </source>
</evidence>
<feature type="transmembrane region" description="Helical" evidence="2">
    <location>
        <begin position="50"/>
        <end position="72"/>
    </location>
</feature>
<dbReference type="EMBL" id="VFPQ01000001">
    <property type="protein sequence ID" value="TQM74618.1"/>
    <property type="molecule type" value="Genomic_DNA"/>
</dbReference>
<name>A0A543IVL4_9ACTN</name>
<feature type="region of interest" description="Disordered" evidence="1">
    <location>
        <begin position="306"/>
        <end position="365"/>
    </location>
</feature>
<evidence type="ECO:0000313" key="4">
    <source>
        <dbReference type="Proteomes" id="UP000319213"/>
    </source>
</evidence>
<sequence length="365" mass="39561">MEESQAPRPAFDPDIPEPMARLLSEHPDLLRKIRDGWRPHPFWPARIPQLARAAAILLAVVSLLILAVTAGVGDGLNPGDVASALAFGLTFSGGFFGIAAAVELLPNLSQLKVNQALRYAAEHPDGFVLATDLDERTRPLLRRAQDAADAVLSSEIGRRGMLDGTLNAVRLREETWQLARRLAELSRIAADYTAIVGDDVPDEFAEAFRPYDETLRTGFAALTAKVEALEDYAEKVRRADRHFEVYRNMERLREHHPRFERLRAELAADEVVGSGPEELGTEVEQVEQRLRDSIAEARQAADYLLDAARPPGPLPPPAPPPSPRAPAQPASASPDAGDAPTANTADGAGSTGADPEGPEDPSPRR</sequence>
<keyword evidence="2" id="KW-0472">Membrane</keyword>
<dbReference type="RefSeq" id="WP_142258764.1">
    <property type="nucleotide sequence ID" value="NZ_BMPV01000003.1"/>
</dbReference>
<keyword evidence="2" id="KW-1133">Transmembrane helix</keyword>
<evidence type="ECO:0000256" key="2">
    <source>
        <dbReference type="SAM" id="Phobius"/>
    </source>
</evidence>
<accession>A0A543IVL4</accession>
<reference evidence="3 4" key="1">
    <citation type="submission" date="2019-06" db="EMBL/GenBank/DDBJ databases">
        <title>Sequencing the genomes of 1000 actinobacteria strains.</title>
        <authorList>
            <person name="Klenk H.-P."/>
        </authorList>
    </citation>
    <scope>NUCLEOTIDE SEQUENCE [LARGE SCALE GENOMIC DNA]</scope>
    <source>
        <strain evidence="3 4">DSM 43186</strain>
    </source>
</reference>
<evidence type="ECO:0008006" key="5">
    <source>
        <dbReference type="Google" id="ProtNLM"/>
    </source>
</evidence>
<keyword evidence="4" id="KW-1185">Reference proteome</keyword>
<feature type="compositionally biased region" description="Pro residues" evidence="1">
    <location>
        <begin position="310"/>
        <end position="326"/>
    </location>
</feature>
<feature type="compositionally biased region" description="Low complexity" evidence="1">
    <location>
        <begin position="327"/>
        <end position="340"/>
    </location>
</feature>
<organism evidence="3 4">
    <name type="scientific">Thermopolyspora flexuosa</name>
    <dbReference type="NCBI Taxonomy" id="103836"/>
    <lineage>
        <taxon>Bacteria</taxon>
        <taxon>Bacillati</taxon>
        <taxon>Actinomycetota</taxon>
        <taxon>Actinomycetes</taxon>
        <taxon>Streptosporangiales</taxon>
        <taxon>Streptosporangiaceae</taxon>
        <taxon>Thermopolyspora</taxon>
    </lineage>
</organism>
<protein>
    <recommendedName>
        <fullName evidence="5">5-bromo-4-chloroindolyl phosphate hydrolysis protein</fullName>
    </recommendedName>
</protein>
<proteinExistence type="predicted"/>
<dbReference type="Proteomes" id="UP000319213">
    <property type="component" value="Unassembled WGS sequence"/>
</dbReference>
<dbReference type="AlphaFoldDB" id="A0A543IVL4"/>
<evidence type="ECO:0000256" key="1">
    <source>
        <dbReference type="SAM" id="MobiDB-lite"/>
    </source>
</evidence>
<feature type="transmembrane region" description="Helical" evidence="2">
    <location>
        <begin position="84"/>
        <end position="105"/>
    </location>
</feature>
<keyword evidence="2" id="KW-0812">Transmembrane</keyword>
<dbReference type="OrthoDB" id="3425023at2"/>